<keyword evidence="6" id="KW-0238">DNA-binding</keyword>
<dbReference type="Gene3D" id="3.90.220.10">
    <property type="entry name" value="Adenine-n6-DNA-methyltransferase Taqi, Chain A, domain 2"/>
    <property type="match status" value="1"/>
</dbReference>
<evidence type="ECO:0000256" key="2">
    <source>
        <dbReference type="ARBA" id="ARBA00022603"/>
    </source>
</evidence>
<organism evidence="10 11">
    <name type="scientific">Lysinibacillus composti</name>
    <dbReference type="NCBI Taxonomy" id="720633"/>
    <lineage>
        <taxon>Bacteria</taxon>
        <taxon>Bacillati</taxon>
        <taxon>Bacillota</taxon>
        <taxon>Bacilli</taxon>
        <taxon>Bacillales</taxon>
        <taxon>Bacillaceae</taxon>
        <taxon>Lysinibacillus</taxon>
    </lineage>
</organism>
<feature type="domain" description="TaqI-like C-terminal specificity" evidence="9">
    <location>
        <begin position="849"/>
        <end position="971"/>
    </location>
</feature>
<dbReference type="InterPro" id="IPR002052">
    <property type="entry name" value="DNA_methylase_N6_adenine_CS"/>
</dbReference>
<evidence type="ECO:0000313" key="10">
    <source>
        <dbReference type="EMBL" id="RQW73211.1"/>
    </source>
</evidence>
<comment type="catalytic activity">
    <reaction evidence="7">
        <text>a 2'-deoxyadenosine in DNA + S-adenosyl-L-methionine = an N(6)-methyl-2'-deoxyadenosine in DNA + S-adenosyl-L-homocysteine + H(+)</text>
        <dbReference type="Rhea" id="RHEA:15197"/>
        <dbReference type="Rhea" id="RHEA-COMP:12418"/>
        <dbReference type="Rhea" id="RHEA-COMP:12419"/>
        <dbReference type="ChEBI" id="CHEBI:15378"/>
        <dbReference type="ChEBI" id="CHEBI:57856"/>
        <dbReference type="ChEBI" id="CHEBI:59789"/>
        <dbReference type="ChEBI" id="CHEBI:90615"/>
        <dbReference type="ChEBI" id="CHEBI:90616"/>
        <dbReference type="EC" id="2.1.1.72"/>
    </reaction>
</comment>
<keyword evidence="11" id="KW-1185">Reference proteome</keyword>
<dbReference type="InterPro" id="IPR023135">
    <property type="entry name" value="N6_DNA_MeTrfase_TaqI_C"/>
</dbReference>
<dbReference type="Pfam" id="PF12950">
    <property type="entry name" value="TaqI_C"/>
    <property type="match status" value="1"/>
</dbReference>
<dbReference type="Proteomes" id="UP000274033">
    <property type="component" value="Unassembled WGS sequence"/>
</dbReference>
<name>A0A3N9U9P4_9BACI</name>
<dbReference type="PANTHER" id="PTHR33841:SF1">
    <property type="entry name" value="DNA METHYLTRANSFERASE A"/>
    <property type="match status" value="1"/>
</dbReference>
<evidence type="ECO:0000256" key="5">
    <source>
        <dbReference type="ARBA" id="ARBA00022747"/>
    </source>
</evidence>
<evidence type="ECO:0000259" key="9">
    <source>
        <dbReference type="Pfam" id="PF12950"/>
    </source>
</evidence>
<keyword evidence="5" id="KW-0680">Restriction system</keyword>
<gene>
    <name evidence="10" type="ORF">EBB45_17770</name>
</gene>
<dbReference type="InterPro" id="IPR025931">
    <property type="entry name" value="TaqI_C"/>
</dbReference>
<evidence type="ECO:0000256" key="1">
    <source>
        <dbReference type="ARBA" id="ARBA00011900"/>
    </source>
</evidence>
<dbReference type="RefSeq" id="WP_124766693.1">
    <property type="nucleotide sequence ID" value="NZ_JAFBDY010000023.1"/>
</dbReference>
<dbReference type="Pfam" id="PF07669">
    <property type="entry name" value="Eco57I"/>
    <property type="match status" value="1"/>
</dbReference>
<dbReference type="EC" id="2.1.1.72" evidence="1"/>
<sequence>MINLQSKENIQKYFSKIGYENNPIFAFDKTKLDFTYDWLQNAHLISNTDDFKIWIFEIDKLKTEFMNTIANRLYRRNPFDYNLLIFTTLDYSNTVFLHYHRDNDGKIKIRRLRIEKNRLTATDIRILSEIKLSGKEIIDDLDIAKVHKDAFDIERVTDKFFEEFKVQIDYFTENIKGLESNKDKKNYALLILSRLIFLYFIQQKGWLNGVKNYLYDRFQYCLLNDKNYFQDILKPLFFECLNTPFEENLFTKNKRSKQAKSLYENYEPVLDDIEIIESFHGIPYLNGGLFEANPYYEVNKNIHINNEVFQSIFENLLNKYNFTVREDLGYDTDIAVDPELLGRIFENMIIEEERSNTGSFYTPRNIINEICKTSLIKYFSNKFETSLYNKFEYLILHLEDENLYSKQKKVIIDNQNTEIKDCSVYKLTMNEATKVLNELNQLKICDPAVGSGAFILGMLHILVEIKRKISLHSMASRINIFDSKKEIIKENLYGVDREEGAIDIAQLRLWLSLSVEHNANSIEEIRPLPNLAYKIIQGNSLFPSIDGIDFDEEFNKLGYGQISLFEKTSKLHSIIDEIISKKNDYFHATVNKHEIKNSIKELESDLLHSFISDKKRIPESLNSRELFSWKINFPEIFENQGFDIIIGNPPYGAEFNEYEKTFLKSKYPNVADYESSQYFYLRGLELIKPNGIISYITTNTFLFNVYAKNFRNEIITESILDSIFDLTEVDVFKKAKVRTVIKYGIKNTMNNYDLKYYNFDSEYEGFYYKNKKPIKDLLKNDKTWLYMMRFTEEQEQLIKKIASKGKPLENYFDVSQGLIAYDKYKGHSPETIKNRIWHSNYPKDETYKPELKGEDVKRYVVKWNEKVWISYGDWLGAPRERKYFTGPRVLVREIVNKQTGRLNAGYTEDEYYNTPSIINIIQKEQSKVSLFYILGLLNSKLFAIYNYGTSPKAKKGLFPKILVTDVRALPIKLGNKEQTYQMETIVHTIFRLLSEQGIEKEIEEVQLEIDRLVFEIYGLSNDDIHTLLSIID</sequence>
<dbReference type="InterPro" id="IPR011639">
    <property type="entry name" value="MethylTrfase_TaqI-like_dom"/>
</dbReference>
<dbReference type="AlphaFoldDB" id="A0A3N9U9P4"/>
<keyword evidence="3" id="KW-0808">Transferase</keyword>
<proteinExistence type="predicted"/>
<keyword evidence="2" id="KW-0489">Methyltransferase</keyword>
<dbReference type="PANTHER" id="PTHR33841">
    <property type="entry name" value="DNA METHYLTRANSFERASE YEEA-RELATED"/>
    <property type="match status" value="1"/>
</dbReference>
<dbReference type="EMBL" id="RRCT01000025">
    <property type="protein sequence ID" value="RQW73211.1"/>
    <property type="molecule type" value="Genomic_DNA"/>
</dbReference>
<evidence type="ECO:0000256" key="4">
    <source>
        <dbReference type="ARBA" id="ARBA00022691"/>
    </source>
</evidence>
<evidence type="ECO:0000313" key="11">
    <source>
        <dbReference type="Proteomes" id="UP000274033"/>
    </source>
</evidence>
<accession>A0A3N9U9P4</accession>
<dbReference type="Gene3D" id="3.40.50.150">
    <property type="entry name" value="Vaccinia Virus protein VP39"/>
    <property type="match status" value="1"/>
</dbReference>
<dbReference type="OrthoDB" id="32195at2"/>
<dbReference type="GO" id="GO:0009007">
    <property type="term" value="F:site-specific DNA-methyltransferase (adenine-specific) activity"/>
    <property type="evidence" value="ECO:0007669"/>
    <property type="project" value="UniProtKB-EC"/>
</dbReference>
<evidence type="ECO:0000256" key="6">
    <source>
        <dbReference type="ARBA" id="ARBA00023125"/>
    </source>
</evidence>
<dbReference type="InterPro" id="IPR050953">
    <property type="entry name" value="N4_N6_ade-DNA_methylase"/>
</dbReference>
<reference evidence="10 11" key="1">
    <citation type="journal article" date="2013" name="J. Microbiol.">
        <title>Lysinibacillus chungkukjangi sp. nov., isolated from Chungkukjang, Korean fermented soybean food.</title>
        <authorList>
            <person name="Kim S.J."/>
            <person name="Jang Y.H."/>
            <person name="Hamada M."/>
            <person name="Ahn J.H."/>
            <person name="Weon H.Y."/>
            <person name="Suzuki K."/>
            <person name="Whang K.S."/>
            <person name="Kwon S.W."/>
        </authorList>
    </citation>
    <scope>NUCLEOTIDE SEQUENCE [LARGE SCALE GENOMIC DNA]</scope>
    <source>
        <strain evidence="10 11">MCCC 1A12701</strain>
    </source>
</reference>
<evidence type="ECO:0000256" key="7">
    <source>
        <dbReference type="ARBA" id="ARBA00047942"/>
    </source>
</evidence>
<protein>
    <recommendedName>
        <fullName evidence="1">site-specific DNA-methyltransferase (adenine-specific)</fullName>
        <ecNumber evidence="1">2.1.1.72</ecNumber>
    </recommendedName>
</protein>
<feature type="domain" description="Type II methyltransferase M.TaqI-like" evidence="8">
    <location>
        <begin position="490"/>
        <end position="732"/>
    </location>
</feature>
<dbReference type="GO" id="GO:0003677">
    <property type="term" value="F:DNA binding"/>
    <property type="evidence" value="ECO:0007669"/>
    <property type="project" value="UniProtKB-KW"/>
</dbReference>
<evidence type="ECO:0000256" key="3">
    <source>
        <dbReference type="ARBA" id="ARBA00022679"/>
    </source>
</evidence>
<dbReference type="PRINTS" id="PR00507">
    <property type="entry name" value="N12N6MTFRASE"/>
</dbReference>
<dbReference type="GO" id="GO:0009307">
    <property type="term" value="P:DNA restriction-modification system"/>
    <property type="evidence" value="ECO:0007669"/>
    <property type="project" value="UniProtKB-KW"/>
</dbReference>
<comment type="caution">
    <text evidence="10">The sequence shown here is derived from an EMBL/GenBank/DDBJ whole genome shotgun (WGS) entry which is preliminary data.</text>
</comment>
<dbReference type="PROSITE" id="PS00092">
    <property type="entry name" value="N6_MTASE"/>
    <property type="match status" value="1"/>
</dbReference>
<keyword evidence="4" id="KW-0949">S-adenosyl-L-methionine</keyword>
<dbReference type="GO" id="GO:0032259">
    <property type="term" value="P:methylation"/>
    <property type="evidence" value="ECO:0007669"/>
    <property type="project" value="UniProtKB-KW"/>
</dbReference>
<dbReference type="SUPFAM" id="SSF53335">
    <property type="entry name" value="S-adenosyl-L-methionine-dependent methyltransferases"/>
    <property type="match status" value="1"/>
</dbReference>
<evidence type="ECO:0000259" key="8">
    <source>
        <dbReference type="Pfam" id="PF07669"/>
    </source>
</evidence>
<dbReference type="InterPro" id="IPR029063">
    <property type="entry name" value="SAM-dependent_MTases_sf"/>
</dbReference>